<feature type="binding site" evidence="6">
    <location>
        <position position="54"/>
    </location>
    <ligand>
        <name>NAD(+)</name>
        <dbReference type="ChEBI" id="CHEBI:57540"/>
    </ligand>
</feature>
<evidence type="ECO:0000256" key="4">
    <source>
        <dbReference type="ARBA" id="ARBA00022695"/>
    </source>
</evidence>
<feature type="active site" evidence="6">
    <location>
        <position position="154"/>
    </location>
</feature>
<evidence type="ECO:0000256" key="3">
    <source>
        <dbReference type="ARBA" id="ARBA00022679"/>
    </source>
</evidence>
<feature type="domain" description="DarT" evidence="7">
    <location>
        <begin position="15"/>
        <end position="203"/>
    </location>
</feature>
<organism evidence="8 9">
    <name type="scientific">Terrisporobacter petrolearius</name>
    <dbReference type="NCBI Taxonomy" id="1460447"/>
    <lineage>
        <taxon>Bacteria</taxon>
        <taxon>Bacillati</taxon>
        <taxon>Bacillota</taxon>
        <taxon>Clostridia</taxon>
        <taxon>Peptostreptococcales</taxon>
        <taxon>Peptostreptococcaceae</taxon>
        <taxon>Terrisporobacter</taxon>
    </lineage>
</organism>
<proteinExistence type="inferred from homology"/>
<dbReference type="Proteomes" id="UP001477947">
    <property type="component" value="Chromosome"/>
</dbReference>
<dbReference type="Pfam" id="PF14487">
    <property type="entry name" value="DarT"/>
    <property type="match status" value="1"/>
</dbReference>
<keyword evidence="2 6" id="KW-0328">Glycosyltransferase</keyword>
<dbReference type="RefSeq" id="WP_343337516.1">
    <property type="nucleotide sequence ID" value="NZ_CP154622.1"/>
</dbReference>
<comment type="catalytic activity">
    <reaction evidence="6">
        <text>a thymidine in DNA + NAD(+) = an N-(ADP-alpha-D-ribosyl)-thymidine in DNA + nicotinamide + H(+)</text>
        <dbReference type="Rhea" id="RHEA:71651"/>
        <dbReference type="Rhea" id="RHEA-COMP:13556"/>
        <dbReference type="Rhea" id="RHEA-COMP:18051"/>
        <dbReference type="ChEBI" id="CHEBI:15378"/>
        <dbReference type="ChEBI" id="CHEBI:17154"/>
        <dbReference type="ChEBI" id="CHEBI:57540"/>
        <dbReference type="ChEBI" id="CHEBI:137386"/>
        <dbReference type="ChEBI" id="CHEBI:191199"/>
    </reaction>
</comment>
<comment type="caution">
    <text evidence="6">Lacks conserved residue(s) required for the propagation of feature annotation.</text>
</comment>
<protein>
    <recommendedName>
        <fullName evidence="7">DarT domain-containing protein</fullName>
    </recommendedName>
</protein>
<comment type="similarity">
    <text evidence="6">Belongs to the DarT ADP-ribosyltransferase family.</text>
</comment>
<evidence type="ECO:0000259" key="7">
    <source>
        <dbReference type="PROSITE" id="PS52018"/>
    </source>
</evidence>
<keyword evidence="1 6" id="KW-1277">Toxin-antitoxin system</keyword>
<reference evidence="8 9" key="1">
    <citation type="submission" date="2024-04" db="EMBL/GenBank/DDBJ databases">
        <title>Isolation and characterization of novel acetogenic strains of the genera Terrisporobacter and Acetoanaerobium.</title>
        <authorList>
            <person name="Boeer T."/>
            <person name="Schueler M.A."/>
            <person name="Lueschen A."/>
            <person name="Eysell L."/>
            <person name="Droege J."/>
            <person name="Heinemann M."/>
            <person name="Engelhardt L."/>
            <person name="Basen M."/>
            <person name="Daniel R."/>
        </authorList>
    </citation>
    <scope>NUCLEOTIDE SEQUENCE [LARGE SCALE GENOMIC DNA]</scope>
    <source>
        <strain evidence="8 9">ELB</strain>
    </source>
</reference>
<feature type="binding site" evidence="6">
    <location>
        <begin position="19"/>
        <end position="21"/>
    </location>
    <ligand>
        <name>NAD(+)</name>
        <dbReference type="ChEBI" id="CHEBI:57540"/>
    </ligand>
</feature>
<evidence type="ECO:0000256" key="2">
    <source>
        <dbReference type="ARBA" id="ARBA00022676"/>
    </source>
</evidence>
<name>A0ABZ3FHI5_9FIRM</name>
<evidence type="ECO:0000313" key="8">
    <source>
        <dbReference type="EMBL" id="XAM42186.1"/>
    </source>
</evidence>
<keyword evidence="5 6" id="KW-0238">DNA-binding</keyword>
<accession>A0ABZ3FHI5</accession>
<evidence type="ECO:0000256" key="6">
    <source>
        <dbReference type="PROSITE-ProRule" id="PRU01362"/>
    </source>
</evidence>
<evidence type="ECO:0000256" key="1">
    <source>
        <dbReference type="ARBA" id="ARBA00022649"/>
    </source>
</evidence>
<feature type="active site" description="Proton acceptor" evidence="6">
    <location>
        <position position="54"/>
    </location>
</feature>
<evidence type="ECO:0000256" key="5">
    <source>
        <dbReference type="ARBA" id="ARBA00023125"/>
    </source>
</evidence>
<evidence type="ECO:0000313" key="9">
    <source>
        <dbReference type="Proteomes" id="UP001477947"/>
    </source>
</evidence>
<dbReference type="PROSITE" id="PS52018">
    <property type="entry name" value="DART"/>
    <property type="match status" value="1"/>
</dbReference>
<keyword evidence="9" id="KW-1185">Reference proteome</keyword>
<keyword evidence="4 6" id="KW-0548">Nucleotidyltransferase</keyword>
<keyword evidence="3 6" id="KW-0808">Transferase</keyword>
<dbReference type="EMBL" id="CP154622">
    <property type="protein sequence ID" value="XAM42186.1"/>
    <property type="molecule type" value="Genomic_DNA"/>
</dbReference>
<dbReference type="InterPro" id="IPR029494">
    <property type="entry name" value="DarT"/>
</dbReference>
<gene>
    <name evidence="8" type="ORF">TPELB_24990</name>
</gene>
<sequence length="206" mass="24763">MDYEIERFIKGRNIKSLYHFTGVDNLELILKYGLLSRYILEEEDMDYYVNDEVRYDNRLDTICTSISFPNYKMFYKVRNDCSDDLQWCVIEIDAQILAEKQCVFCKENASSKNETSRNTYEKIGINGLRALFDNSELRREIGLPDYYTTNPQAEVLVEDEIPISYIKSIYFKGFIPTDIKRRYNSTFNLHINDNLFKYRFDYDYWR</sequence>